<dbReference type="InterPro" id="IPR004117">
    <property type="entry name" value="7tm6_olfct_rcpt"/>
</dbReference>
<organism evidence="11 12">
    <name type="scientific">Diabrotica virgifera virgifera</name>
    <name type="common">western corn rootworm</name>
    <dbReference type="NCBI Taxonomy" id="50390"/>
    <lineage>
        <taxon>Eukaryota</taxon>
        <taxon>Metazoa</taxon>
        <taxon>Ecdysozoa</taxon>
        <taxon>Arthropoda</taxon>
        <taxon>Hexapoda</taxon>
        <taxon>Insecta</taxon>
        <taxon>Pterygota</taxon>
        <taxon>Neoptera</taxon>
        <taxon>Endopterygota</taxon>
        <taxon>Coleoptera</taxon>
        <taxon>Polyphaga</taxon>
        <taxon>Cucujiformia</taxon>
        <taxon>Chrysomeloidea</taxon>
        <taxon>Chrysomelidae</taxon>
        <taxon>Galerucinae</taxon>
        <taxon>Diabroticina</taxon>
        <taxon>Diabroticites</taxon>
        <taxon>Diabrotica</taxon>
    </lineage>
</organism>
<accession>A0ABM5IST6</accession>
<sequence>MFSSVREQSLQALHLPRYFEMLHDEENQAFENEMYHRLCKCTAHLQLLFKVRDAIEETFCLVILAQTLSSLLILGSCLYNATMVPLTSIEFFVQMMFFVCVLVQFSLLCWYGSEVTSASELIRVSIYECNWLSSSRRFKTCLIINLMRTQKPVYLTIGKFSQLTLDTLVAQLEHDVYGLQKEIWRLVGGQRARVKELIDSKHIKKDAWIDYLKKLYTEEQHLAFEPETPEITINEEVDMSNHE</sequence>
<dbReference type="EnsemblMetazoa" id="XM_028285074.2">
    <property type="protein sequence ID" value="XP_028140875.2"/>
    <property type="gene ID" value="LOC114334938"/>
</dbReference>
<keyword evidence="2" id="KW-1003">Cell membrane</keyword>
<evidence type="ECO:0000256" key="7">
    <source>
        <dbReference type="ARBA" id="ARBA00023136"/>
    </source>
</evidence>
<keyword evidence="6 10" id="KW-1133">Transmembrane helix</keyword>
<evidence type="ECO:0000313" key="12">
    <source>
        <dbReference type="Proteomes" id="UP001652700"/>
    </source>
</evidence>
<evidence type="ECO:0000256" key="2">
    <source>
        <dbReference type="ARBA" id="ARBA00022475"/>
    </source>
</evidence>
<keyword evidence="8" id="KW-0675">Receptor</keyword>
<comment type="subcellular location">
    <subcellularLocation>
        <location evidence="1">Cell membrane</location>
        <topology evidence="1">Multi-pass membrane protein</topology>
    </subcellularLocation>
</comment>
<evidence type="ECO:0000256" key="5">
    <source>
        <dbReference type="ARBA" id="ARBA00022725"/>
    </source>
</evidence>
<reference evidence="11" key="1">
    <citation type="submission" date="2025-05" db="UniProtKB">
        <authorList>
            <consortium name="EnsemblMetazoa"/>
        </authorList>
    </citation>
    <scope>IDENTIFICATION</scope>
</reference>
<keyword evidence="12" id="KW-1185">Reference proteome</keyword>
<evidence type="ECO:0000313" key="11">
    <source>
        <dbReference type="EnsemblMetazoa" id="XP_028140875.2"/>
    </source>
</evidence>
<feature type="transmembrane region" description="Helical" evidence="10">
    <location>
        <begin position="91"/>
        <end position="113"/>
    </location>
</feature>
<proteinExistence type="predicted"/>
<dbReference type="Proteomes" id="UP001652700">
    <property type="component" value="Unplaced"/>
</dbReference>
<dbReference type="Pfam" id="PF02949">
    <property type="entry name" value="7tm_6"/>
    <property type="match status" value="1"/>
</dbReference>
<feature type="transmembrane region" description="Helical" evidence="10">
    <location>
        <begin position="59"/>
        <end position="79"/>
    </location>
</feature>
<evidence type="ECO:0000256" key="10">
    <source>
        <dbReference type="SAM" id="Phobius"/>
    </source>
</evidence>
<keyword evidence="7 10" id="KW-0472">Membrane</keyword>
<dbReference type="PANTHER" id="PTHR21137">
    <property type="entry name" value="ODORANT RECEPTOR"/>
    <property type="match status" value="1"/>
</dbReference>
<evidence type="ECO:0000256" key="8">
    <source>
        <dbReference type="ARBA" id="ARBA00023170"/>
    </source>
</evidence>
<dbReference type="RefSeq" id="XP_028140875.2">
    <property type="nucleotide sequence ID" value="XM_028285074.2"/>
</dbReference>
<protein>
    <submittedName>
        <fullName evidence="11">Uncharacterized protein</fullName>
    </submittedName>
</protein>
<evidence type="ECO:0000256" key="1">
    <source>
        <dbReference type="ARBA" id="ARBA00004651"/>
    </source>
</evidence>
<dbReference type="PANTHER" id="PTHR21137:SF35">
    <property type="entry name" value="ODORANT RECEPTOR 19A-RELATED"/>
    <property type="match status" value="1"/>
</dbReference>
<evidence type="ECO:0000256" key="6">
    <source>
        <dbReference type="ARBA" id="ARBA00022989"/>
    </source>
</evidence>
<keyword evidence="4 10" id="KW-0812">Transmembrane</keyword>
<evidence type="ECO:0000256" key="9">
    <source>
        <dbReference type="ARBA" id="ARBA00023224"/>
    </source>
</evidence>
<evidence type="ECO:0000256" key="4">
    <source>
        <dbReference type="ARBA" id="ARBA00022692"/>
    </source>
</evidence>
<keyword evidence="3" id="KW-0716">Sensory transduction</keyword>
<dbReference type="GeneID" id="114334938"/>
<evidence type="ECO:0000256" key="3">
    <source>
        <dbReference type="ARBA" id="ARBA00022606"/>
    </source>
</evidence>
<keyword evidence="5" id="KW-0552">Olfaction</keyword>
<keyword evidence="9" id="KW-0807">Transducer</keyword>
<name>A0ABM5IST6_DIAVI</name>